<keyword evidence="2" id="KW-1133">Transmembrane helix</keyword>
<feature type="compositionally biased region" description="Basic and acidic residues" evidence="1">
    <location>
        <begin position="391"/>
        <end position="402"/>
    </location>
</feature>
<gene>
    <name evidence="3" type="ORF">PG997_001644</name>
</gene>
<evidence type="ECO:0000313" key="4">
    <source>
        <dbReference type="Proteomes" id="UP001433268"/>
    </source>
</evidence>
<keyword evidence="2" id="KW-0472">Membrane</keyword>
<feature type="transmembrane region" description="Helical" evidence="2">
    <location>
        <begin position="274"/>
        <end position="299"/>
    </location>
</feature>
<evidence type="ECO:0000256" key="1">
    <source>
        <dbReference type="SAM" id="MobiDB-lite"/>
    </source>
</evidence>
<dbReference type="EMBL" id="JAQQWN010000002">
    <property type="protein sequence ID" value="KAK8094959.1"/>
    <property type="molecule type" value="Genomic_DNA"/>
</dbReference>
<keyword evidence="4" id="KW-1185">Reference proteome</keyword>
<feature type="region of interest" description="Disordered" evidence="1">
    <location>
        <begin position="436"/>
        <end position="463"/>
    </location>
</feature>
<feature type="transmembrane region" description="Helical" evidence="2">
    <location>
        <begin position="163"/>
        <end position="182"/>
    </location>
</feature>
<proteinExistence type="predicted"/>
<feature type="transmembrane region" description="Helical" evidence="2">
    <location>
        <begin position="305"/>
        <end position="324"/>
    </location>
</feature>
<name>A0ABR1XE72_9PEZI</name>
<evidence type="ECO:0000256" key="2">
    <source>
        <dbReference type="SAM" id="Phobius"/>
    </source>
</evidence>
<feature type="transmembrane region" description="Helical" evidence="2">
    <location>
        <begin position="137"/>
        <end position="157"/>
    </location>
</feature>
<dbReference type="GeneID" id="92039019"/>
<feature type="compositionally biased region" description="Basic and acidic residues" evidence="1">
    <location>
        <begin position="442"/>
        <end position="454"/>
    </location>
</feature>
<evidence type="ECO:0000313" key="3">
    <source>
        <dbReference type="EMBL" id="KAK8094959.1"/>
    </source>
</evidence>
<keyword evidence="2" id="KW-0812">Transmembrane</keyword>
<comment type="caution">
    <text evidence="3">The sequence shown here is derived from an EMBL/GenBank/DDBJ whole genome shotgun (WGS) entry which is preliminary data.</text>
</comment>
<protein>
    <submittedName>
        <fullName evidence="3">Uncharacterized protein</fullName>
    </submittedName>
</protein>
<sequence>MGTIEQLRDQWINPSDVSTILMAIGGDVVQNAFAQGTGQPYTPVCFSFGCVAYAFTTLVNIIGDGRLLPSPDYPVKVFNLESGYARENKNWVVGRLLRDIESQVSRMRPLNDNTGIRISVFEAIENENNPTQFSWSFMHIIGAIMTLLQLGVATIPIALDRQWGVMFITIIGTLLIQIAGLLPQWRAEKLPNGQKSKDCYALTSGNGSTDIVVVLGRGLCLNLEEMSASQSPRINRPWEKFQRLSQPLDLEKMADSNRLGTRGRKAKTFHGFPLGFRLTQITCWVLSVLWLLLLVNVAASTDYTWCLLGIGAIGMFQNAWLAAVELPSAERNLPLYHCDTIMTHKVMDGIMDFDITYGRGVPLMEEFFPGRLHDEETEWWRGNKDPYDDIREKHSALRDVPRSRKRAIPTSTLDPSLEEKRKSWFDVDQPKSLSRINYEPSTRWDDLRTRDRPKGSTASPRKQ</sequence>
<reference evidence="3 4" key="1">
    <citation type="submission" date="2023-01" db="EMBL/GenBank/DDBJ databases">
        <title>Analysis of 21 Apiospora genomes using comparative genomics revels a genus with tremendous synthesis potential of carbohydrate active enzymes and secondary metabolites.</title>
        <authorList>
            <person name="Sorensen T."/>
        </authorList>
    </citation>
    <scope>NUCLEOTIDE SEQUENCE [LARGE SCALE GENOMIC DNA]</scope>
    <source>
        <strain evidence="3 4">CBS 114990</strain>
    </source>
</reference>
<feature type="region of interest" description="Disordered" evidence="1">
    <location>
        <begin position="391"/>
        <end position="413"/>
    </location>
</feature>
<organism evidence="3 4">
    <name type="scientific">Apiospora hydei</name>
    <dbReference type="NCBI Taxonomy" id="1337664"/>
    <lineage>
        <taxon>Eukaryota</taxon>
        <taxon>Fungi</taxon>
        <taxon>Dikarya</taxon>
        <taxon>Ascomycota</taxon>
        <taxon>Pezizomycotina</taxon>
        <taxon>Sordariomycetes</taxon>
        <taxon>Xylariomycetidae</taxon>
        <taxon>Amphisphaeriales</taxon>
        <taxon>Apiosporaceae</taxon>
        <taxon>Apiospora</taxon>
    </lineage>
</organism>
<dbReference type="Proteomes" id="UP001433268">
    <property type="component" value="Unassembled WGS sequence"/>
</dbReference>
<dbReference type="RefSeq" id="XP_066675732.1">
    <property type="nucleotide sequence ID" value="XM_066805959.1"/>
</dbReference>
<accession>A0ABR1XE72</accession>